<dbReference type="SUPFAM" id="SSF55874">
    <property type="entry name" value="ATPase domain of HSP90 chaperone/DNA topoisomerase II/histidine kinase"/>
    <property type="match status" value="1"/>
</dbReference>
<feature type="transmembrane region" description="Helical" evidence="5">
    <location>
        <begin position="40"/>
        <end position="59"/>
    </location>
</feature>
<dbReference type="Gene3D" id="1.20.5.1930">
    <property type="match status" value="1"/>
</dbReference>
<evidence type="ECO:0000313" key="7">
    <source>
        <dbReference type="EMBL" id="SDX02938.1"/>
    </source>
</evidence>
<keyword evidence="2 7" id="KW-0418">Kinase</keyword>
<keyword evidence="1" id="KW-0808">Transferase</keyword>
<dbReference type="Gene3D" id="3.30.565.10">
    <property type="entry name" value="Histidine kinase-like ATPase, C-terminal domain"/>
    <property type="match status" value="1"/>
</dbReference>
<dbReference type="RefSeq" id="WP_245757219.1">
    <property type="nucleotide sequence ID" value="NZ_FNON01000002.1"/>
</dbReference>
<dbReference type="EMBL" id="FNON01000002">
    <property type="protein sequence ID" value="SDX02938.1"/>
    <property type="molecule type" value="Genomic_DNA"/>
</dbReference>
<dbReference type="PANTHER" id="PTHR24421">
    <property type="entry name" value="NITRATE/NITRITE SENSOR PROTEIN NARX-RELATED"/>
    <property type="match status" value="1"/>
</dbReference>
<keyword evidence="8" id="KW-1185">Reference proteome</keyword>
<dbReference type="GO" id="GO:0016020">
    <property type="term" value="C:membrane"/>
    <property type="evidence" value="ECO:0007669"/>
    <property type="project" value="InterPro"/>
</dbReference>
<evidence type="ECO:0000259" key="6">
    <source>
        <dbReference type="PROSITE" id="PS50109"/>
    </source>
</evidence>
<dbReference type="SMART" id="SM00387">
    <property type="entry name" value="HATPase_c"/>
    <property type="match status" value="1"/>
</dbReference>
<dbReference type="InterPro" id="IPR017205">
    <property type="entry name" value="Sig_transdc_His_kinase_ChrS"/>
</dbReference>
<dbReference type="PIRSF" id="PIRSF037434">
    <property type="entry name" value="STHK_ChrS"/>
    <property type="match status" value="1"/>
</dbReference>
<organism evidence="7 8">
    <name type="scientific">Amycolatopsis xylanica</name>
    <dbReference type="NCBI Taxonomy" id="589385"/>
    <lineage>
        <taxon>Bacteria</taxon>
        <taxon>Bacillati</taxon>
        <taxon>Actinomycetota</taxon>
        <taxon>Actinomycetes</taxon>
        <taxon>Pseudonocardiales</taxon>
        <taxon>Pseudonocardiaceae</taxon>
        <taxon>Amycolatopsis</taxon>
    </lineage>
</organism>
<evidence type="ECO:0000256" key="3">
    <source>
        <dbReference type="ARBA" id="ARBA00023012"/>
    </source>
</evidence>
<keyword evidence="5" id="KW-1133">Transmembrane helix</keyword>
<feature type="transmembrane region" description="Helical" evidence="5">
    <location>
        <begin position="12"/>
        <end position="33"/>
    </location>
</feature>
<dbReference type="InterPro" id="IPR005467">
    <property type="entry name" value="His_kinase_dom"/>
</dbReference>
<keyword evidence="5" id="KW-0812">Transmembrane</keyword>
<protein>
    <submittedName>
        <fullName evidence="7">Signal transduction histidine kinase</fullName>
    </submittedName>
</protein>
<keyword evidence="3" id="KW-0902">Two-component regulatory system</keyword>
<feature type="domain" description="Histidine kinase" evidence="6">
    <location>
        <begin position="306"/>
        <end position="391"/>
    </location>
</feature>
<dbReference type="AlphaFoldDB" id="A0A1H2YDM5"/>
<reference evidence="7 8" key="1">
    <citation type="submission" date="2016-10" db="EMBL/GenBank/DDBJ databases">
        <authorList>
            <person name="de Groot N.N."/>
        </authorList>
    </citation>
    <scope>NUCLEOTIDE SEQUENCE [LARGE SCALE GENOMIC DNA]</scope>
    <source>
        <strain evidence="7 8">CPCC 202699</strain>
    </source>
</reference>
<dbReference type="PANTHER" id="PTHR24421:SF62">
    <property type="entry name" value="SENSORY TRANSDUCTION HISTIDINE KINASE"/>
    <property type="match status" value="1"/>
</dbReference>
<dbReference type="GO" id="GO:0046983">
    <property type="term" value="F:protein dimerization activity"/>
    <property type="evidence" value="ECO:0007669"/>
    <property type="project" value="InterPro"/>
</dbReference>
<dbReference type="CDD" id="cd16917">
    <property type="entry name" value="HATPase_UhpB-NarQ-NarX-like"/>
    <property type="match status" value="1"/>
</dbReference>
<dbReference type="GO" id="GO:0000155">
    <property type="term" value="F:phosphorelay sensor kinase activity"/>
    <property type="evidence" value="ECO:0007669"/>
    <property type="project" value="InterPro"/>
</dbReference>
<feature type="transmembrane region" description="Helical" evidence="5">
    <location>
        <begin position="143"/>
        <end position="161"/>
    </location>
</feature>
<name>A0A1H2YDM5_9PSEU</name>
<proteinExistence type="predicted"/>
<dbReference type="Pfam" id="PF07730">
    <property type="entry name" value="HisKA_3"/>
    <property type="match status" value="1"/>
</dbReference>
<dbReference type="PROSITE" id="PS50109">
    <property type="entry name" value="HIS_KIN"/>
    <property type="match status" value="1"/>
</dbReference>
<feature type="transmembrane region" description="Helical" evidence="5">
    <location>
        <begin position="74"/>
        <end position="99"/>
    </location>
</feature>
<keyword evidence="4" id="KW-0175">Coiled coil</keyword>
<accession>A0A1H2YDM5</accession>
<sequence>MDEQRPVDIWDRWYWIWEIYFAVAYLATIALILINDATDAAKLVSSAALTGIVVAYVLLGRRSVRDHEPKGKGYLFGVIVLVLFLIAVVSCSATGYALFAICPMAFMTQPVGMASALTGLLVLTPVVSVVVHNGFGDPALGTLLPMSALMIVFGVFIGRWITKVIEQSKERAELIEKLEASQAEVARLSREAGTAAERERLAREIHDTLAQGFTSIVTLTQAIESEMDTDAAAAKRHLALAARTARENLAEARAMVAALTPSALAAGTLEDAIRRQAERLGEESALRVNCVISPLPPLGTAAEVVVLRAAQEALTNIVKHAAASTVELRLAASGGVVRLMVIDDGAGFDTAEPSEGFGLRGMRARAEQVGGSLTIQSGRSEGTTVTLEVPA</sequence>
<dbReference type="Pfam" id="PF02518">
    <property type="entry name" value="HATPase_c"/>
    <property type="match status" value="1"/>
</dbReference>
<keyword evidence="5" id="KW-0472">Membrane</keyword>
<evidence type="ECO:0000256" key="1">
    <source>
        <dbReference type="ARBA" id="ARBA00022679"/>
    </source>
</evidence>
<dbReference type="InterPro" id="IPR050482">
    <property type="entry name" value="Sensor_HK_TwoCompSys"/>
</dbReference>
<dbReference type="InterPro" id="IPR011712">
    <property type="entry name" value="Sig_transdc_His_kin_sub3_dim/P"/>
</dbReference>
<evidence type="ECO:0000256" key="4">
    <source>
        <dbReference type="SAM" id="Coils"/>
    </source>
</evidence>
<feature type="coiled-coil region" evidence="4">
    <location>
        <begin position="164"/>
        <end position="198"/>
    </location>
</feature>
<dbReference type="InterPro" id="IPR003594">
    <property type="entry name" value="HATPase_dom"/>
</dbReference>
<evidence type="ECO:0000256" key="5">
    <source>
        <dbReference type="SAM" id="Phobius"/>
    </source>
</evidence>
<dbReference type="STRING" id="589385.SAMN05421504_10290"/>
<feature type="transmembrane region" description="Helical" evidence="5">
    <location>
        <begin position="111"/>
        <end position="131"/>
    </location>
</feature>
<gene>
    <name evidence="7" type="ORF">SAMN05421504_10290</name>
</gene>
<evidence type="ECO:0000313" key="8">
    <source>
        <dbReference type="Proteomes" id="UP000199515"/>
    </source>
</evidence>
<dbReference type="InterPro" id="IPR036890">
    <property type="entry name" value="HATPase_C_sf"/>
</dbReference>
<dbReference type="Proteomes" id="UP000199515">
    <property type="component" value="Unassembled WGS sequence"/>
</dbReference>
<evidence type="ECO:0000256" key="2">
    <source>
        <dbReference type="ARBA" id="ARBA00022777"/>
    </source>
</evidence>